<organism evidence="1 2">
    <name type="scientific">Candidatus Wolfebacteria bacterium GWA1_42_9</name>
    <dbReference type="NCBI Taxonomy" id="1802553"/>
    <lineage>
        <taxon>Bacteria</taxon>
        <taxon>Candidatus Wolfeibacteriota</taxon>
    </lineage>
</organism>
<protein>
    <submittedName>
        <fullName evidence="1">Uncharacterized protein</fullName>
    </submittedName>
</protein>
<proteinExistence type="predicted"/>
<sequence>MRVIVARSDSEILVFQAGDKNEPAGLNAYFKDGGRDLDAYDFEMVELPLIINSRNNFEADRYLTTPVNLDESAQIA</sequence>
<dbReference type="AlphaFoldDB" id="A0A1F8DN50"/>
<reference evidence="1 2" key="1">
    <citation type="journal article" date="2016" name="Nat. Commun.">
        <title>Thousands of microbial genomes shed light on interconnected biogeochemical processes in an aquifer system.</title>
        <authorList>
            <person name="Anantharaman K."/>
            <person name="Brown C.T."/>
            <person name="Hug L.A."/>
            <person name="Sharon I."/>
            <person name="Castelle C.J."/>
            <person name="Probst A.J."/>
            <person name="Thomas B.C."/>
            <person name="Singh A."/>
            <person name="Wilkins M.J."/>
            <person name="Karaoz U."/>
            <person name="Brodie E.L."/>
            <person name="Williams K.H."/>
            <person name="Hubbard S.S."/>
            <person name="Banfield J.F."/>
        </authorList>
    </citation>
    <scope>NUCLEOTIDE SEQUENCE [LARGE SCALE GENOMIC DNA]</scope>
</reference>
<comment type="caution">
    <text evidence="1">The sequence shown here is derived from an EMBL/GenBank/DDBJ whole genome shotgun (WGS) entry which is preliminary data.</text>
</comment>
<gene>
    <name evidence="1" type="ORF">A2108_01590</name>
</gene>
<dbReference type="Proteomes" id="UP000178303">
    <property type="component" value="Unassembled WGS sequence"/>
</dbReference>
<evidence type="ECO:0000313" key="2">
    <source>
        <dbReference type="Proteomes" id="UP000178303"/>
    </source>
</evidence>
<name>A0A1F8DN50_9BACT</name>
<dbReference type="EMBL" id="MGIN01000023">
    <property type="protein sequence ID" value="OGM89409.1"/>
    <property type="molecule type" value="Genomic_DNA"/>
</dbReference>
<accession>A0A1F8DN50</accession>
<evidence type="ECO:0000313" key="1">
    <source>
        <dbReference type="EMBL" id="OGM89409.1"/>
    </source>
</evidence>